<feature type="signal peptide" evidence="2">
    <location>
        <begin position="1"/>
        <end position="21"/>
    </location>
</feature>
<accession>A0A817VR23</accession>
<evidence type="ECO:0000256" key="2">
    <source>
        <dbReference type="SAM" id="SignalP"/>
    </source>
</evidence>
<evidence type="ECO:0000256" key="1">
    <source>
        <dbReference type="SAM" id="MobiDB-lite"/>
    </source>
</evidence>
<keyword evidence="2" id="KW-0732">Signal</keyword>
<dbReference type="AlphaFoldDB" id="A0A817VR23"/>
<dbReference type="EMBL" id="CAJNYV010000112">
    <property type="protein sequence ID" value="CAF3344536.1"/>
    <property type="molecule type" value="Genomic_DNA"/>
</dbReference>
<feature type="chain" id="PRO_5032688965" evidence="2">
    <location>
        <begin position="22"/>
        <end position="534"/>
    </location>
</feature>
<feature type="region of interest" description="Disordered" evidence="1">
    <location>
        <begin position="420"/>
        <end position="442"/>
    </location>
</feature>
<comment type="caution">
    <text evidence="3">The sequence shown here is derived from an EMBL/GenBank/DDBJ whole genome shotgun (WGS) entry which is preliminary data.</text>
</comment>
<protein>
    <submittedName>
        <fullName evidence="3">Uncharacterized protein</fullName>
    </submittedName>
</protein>
<reference evidence="3" key="1">
    <citation type="submission" date="2021-02" db="EMBL/GenBank/DDBJ databases">
        <authorList>
            <person name="Nowell W R."/>
        </authorList>
    </citation>
    <scope>NUCLEOTIDE SEQUENCE</scope>
</reference>
<organism evidence="3 4">
    <name type="scientific">Rotaria socialis</name>
    <dbReference type="NCBI Taxonomy" id="392032"/>
    <lineage>
        <taxon>Eukaryota</taxon>
        <taxon>Metazoa</taxon>
        <taxon>Spiralia</taxon>
        <taxon>Gnathifera</taxon>
        <taxon>Rotifera</taxon>
        <taxon>Eurotatoria</taxon>
        <taxon>Bdelloidea</taxon>
        <taxon>Philodinida</taxon>
        <taxon>Philodinidae</taxon>
        <taxon>Rotaria</taxon>
    </lineage>
</organism>
<name>A0A817VR23_9BILA</name>
<proteinExistence type="predicted"/>
<feature type="compositionally biased region" description="Low complexity" evidence="1">
    <location>
        <begin position="431"/>
        <end position="442"/>
    </location>
</feature>
<feature type="compositionally biased region" description="Basic and acidic residues" evidence="1">
    <location>
        <begin position="420"/>
        <end position="429"/>
    </location>
</feature>
<sequence>MINYLLFILLVIVYLYAEVHAGSGAVCFLTTRPALETLDFAQELAQDATEYGVDVFIMIDDNNFNISNIKTSTNLRLLQISNQQCIYYGYQNAISLKSGWREVTSWDKALLYFSLLNSNYTFVWLVEHDVFIPSTKAFLTLHQLYSNTSDLIVARNEINLLGDASTWLWSKAIGKLVPPWYCSMVNVVGLSRSMLIAIDDHVHWLGVVPFHEFFFNTLAMHLNMTIVTPIELNTINFQVDYSFEQVLKQSNNLWHPLKSLTEQKSWRQTLLNQSLEKNTTNEFIDFETLFHHNQTMINIENYLTNLLTKFEISKSQFSSASRISLRQRFCDIAKEYQQRNVSKNVTSIIMKLADHAYKLPELRMDNFVTSKSKNHLRLEQALKENRKTIFRSLSNSFTMAELRNETNNLMTELRSEIQREFKQQQERQNHTASPSSSSSSFSSSAWSFIITSSGALSSTQNESGELADKPGDYSNEMDDIAAQLNYDSAEAEKKNCCPNLERKNVEITDEKKLNFEHKNSNVAISHFQKENPET</sequence>
<gene>
    <name evidence="3" type="ORF">KIK155_LOCUS3034</name>
</gene>
<evidence type="ECO:0000313" key="4">
    <source>
        <dbReference type="Proteomes" id="UP000663865"/>
    </source>
</evidence>
<dbReference type="Proteomes" id="UP000663865">
    <property type="component" value="Unassembled WGS sequence"/>
</dbReference>
<evidence type="ECO:0000313" key="3">
    <source>
        <dbReference type="EMBL" id="CAF3344536.1"/>
    </source>
</evidence>